<evidence type="ECO:0000256" key="4">
    <source>
        <dbReference type="ARBA" id="ARBA00022989"/>
    </source>
</evidence>
<proteinExistence type="predicted"/>
<keyword evidence="8" id="KW-0175">Coiled coil</keyword>
<keyword evidence="13" id="KW-1185">Reference proteome</keyword>
<evidence type="ECO:0000259" key="11">
    <source>
        <dbReference type="PROSITE" id="PS51758"/>
    </source>
</evidence>
<keyword evidence="3" id="KW-0999">Mitochondrion inner membrane</keyword>
<keyword evidence="6 10" id="KW-0472">Membrane</keyword>
<evidence type="ECO:0000256" key="2">
    <source>
        <dbReference type="ARBA" id="ARBA00022692"/>
    </source>
</evidence>
<dbReference type="PANTHER" id="PTHR14009:SF1">
    <property type="entry name" value="MITOCHONDRIAL PROTON_CALCIUM EXCHANGER PROTEIN"/>
    <property type="match status" value="1"/>
</dbReference>
<comment type="caution">
    <text evidence="12">The sequence shown here is derived from an EMBL/GenBank/DDBJ whole genome shotgun (WGS) entry which is preliminary data.</text>
</comment>
<evidence type="ECO:0000256" key="7">
    <source>
        <dbReference type="PROSITE-ProRule" id="PRU01094"/>
    </source>
</evidence>
<sequence>MLNKGIPALQGRTIISKYRHAIFSRHLLTCGWISIADKQTLPIREKQTYTGRHLSHRCYSISCKQHFTVSPSKLFVVNDTRFVPLVNYHLSSRLNEDAKSIADKTVQILSEKKRKEQLEEKKQESSRKAEFVTDKQKHQLKEKLEKTSEVEVKQAIDATKDDSNSTSSPQLAVITQPLHVRAWRRTVKELKHYYHGFRLLFIDVKICTRYIWGVLHGKTLTRRERKQLVRTTADLFRLVPFMVFIIIPFMEFLLPVALKLFPGLLPSTFAESDKEKEKVKKRLKAKLEMAKFLQDTVEESAMVKSGSGKHPELAKEFQSLLVEIREGGTTVQTDDILKFTQLFTDDITLDNMTRDHLLALCKMLELNTLGTNRMLAFKLRVRLRQLKADDKMILHEGLGSLSDVEMQAACRARGMRAIGVPTWRLRFQLKQWLDMHLNDKIPISLLLMSRALYLPENLSKEEQLKTVISTLPESTPAEVISEQEDLQKYTIEDKAEIIDIAGKADVVLPEEAAAPHPVAQPPKTKAKVTVEEDSSASPDEELSSQDIEKLEDVIELIVEEKNVDIEKSSLDALKEDVDEYQEVC</sequence>
<dbReference type="PANTHER" id="PTHR14009">
    <property type="entry name" value="LEUCINE ZIPPER-EF-HAND CONTAINING TRANSMEMBRANE PROTEIN"/>
    <property type="match status" value="1"/>
</dbReference>
<evidence type="ECO:0000256" key="10">
    <source>
        <dbReference type="SAM" id="Phobius"/>
    </source>
</evidence>
<dbReference type="GO" id="GO:0005743">
    <property type="term" value="C:mitochondrial inner membrane"/>
    <property type="evidence" value="ECO:0007669"/>
    <property type="project" value="UniProtKB-SubCell"/>
</dbReference>
<comment type="subcellular location">
    <subcellularLocation>
        <location evidence="1">Mitochondrion inner membrane</location>
        <topology evidence="1">Single-pass membrane protein</topology>
    </subcellularLocation>
</comment>
<dbReference type="Pfam" id="PF07766">
    <property type="entry name" value="LETM1_RBD"/>
    <property type="match status" value="1"/>
</dbReference>
<dbReference type="Proteomes" id="UP000593567">
    <property type="component" value="Unassembled WGS sequence"/>
</dbReference>
<organism evidence="12 13">
    <name type="scientific">Bugula neritina</name>
    <name type="common">Brown bryozoan</name>
    <name type="synonym">Sertularia neritina</name>
    <dbReference type="NCBI Taxonomy" id="10212"/>
    <lineage>
        <taxon>Eukaryota</taxon>
        <taxon>Metazoa</taxon>
        <taxon>Spiralia</taxon>
        <taxon>Lophotrochozoa</taxon>
        <taxon>Bryozoa</taxon>
        <taxon>Gymnolaemata</taxon>
        <taxon>Cheilostomatida</taxon>
        <taxon>Flustrina</taxon>
        <taxon>Buguloidea</taxon>
        <taxon>Bugulidae</taxon>
        <taxon>Bugula</taxon>
    </lineage>
</organism>
<dbReference type="OrthoDB" id="624114at2759"/>
<evidence type="ECO:0000313" key="13">
    <source>
        <dbReference type="Proteomes" id="UP000593567"/>
    </source>
</evidence>
<evidence type="ECO:0000256" key="8">
    <source>
        <dbReference type="SAM" id="Coils"/>
    </source>
</evidence>
<gene>
    <name evidence="12" type="ORF">EB796_001562</name>
</gene>
<keyword evidence="4 10" id="KW-1133">Transmembrane helix</keyword>
<evidence type="ECO:0000313" key="12">
    <source>
        <dbReference type="EMBL" id="KAF6040122.1"/>
    </source>
</evidence>
<keyword evidence="5 7" id="KW-0496">Mitochondrion</keyword>
<feature type="domain" description="Letm1 RBD" evidence="11">
    <location>
        <begin position="281"/>
        <end position="516"/>
    </location>
</feature>
<dbReference type="InterPro" id="IPR044202">
    <property type="entry name" value="LETM1/MDM38-like"/>
</dbReference>
<dbReference type="PROSITE" id="PS51758">
    <property type="entry name" value="LETM1_RBD"/>
    <property type="match status" value="1"/>
</dbReference>
<keyword evidence="2 10" id="KW-0812">Transmembrane</keyword>
<accession>A0A7J7KPN2</accession>
<evidence type="ECO:0000256" key="5">
    <source>
        <dbReference type="ARBA" id="ARBA00023128"/>
    </source>
</evidence>
<evidence type="ECO:0000256" key="3">
    <source>
        <dbReference type="ARBA" id="ARBA00022792"/>
    </source>
</evidence>
<feature type="coiled-coil region" evidence="8">
    <location>
        <begin position="101"/>
        <end position="135"/>
    </location>
</feature>
<dbReference type="AlphaFoldDB" id="A0A7J7KPN2"/>
<dbReference type="GO" id="GO:0030003">
    <property type="term" value="P:intracellular monoatomic cation homeostasis"/>
    <property type="evidence" value="ECO:0007669"/>
    <property type="project" value="TreeGrafter"/>
</dbReference>
<feature type="region of interest" description="Disordered" evidence="9">
    <location>
        <begin position="513"/>
        <end position="548"/>
    </location>
</feature>
<dbReference type="GO" id="GO:0043022">
    <property type="term" value="F:ribosome binding"/>
    <property type="evidence" value="ECO:0007669"/>
    <property type="project" value="InterPro"/>
</dbReference>
<evidence type="ECO:0000256" key="1">
    <source>
        <dbReference type="ARBA" id="ARBA00004434"/>
    </source>
</evidence>
<reference evidence="12" key="1">
    <citation type="submission" date="2020-06" db="EMBL/GenBank/DDBJ databases">
        <title>Draft genome of Bugula neritina, a colonial animal packing powerful symbionts and potential medicines.</title>
        <authorList>
            <person name="Rayko M."/>
        </authorList>
    </citation>
    <scope>NUCLEOTIDE SEQUENCE [LARGE SCALE GENOMIC DNA]</scope>
    <source>
        <strain evidence="12">Kwan_BN1</strain>
    </source>
</reference>
<dbReference type="InterPro" id="IPR033122">
    <property type="entry name" value="LETM1-like_RBD"/>
</dbReference>
<protein>
    <submittedName>
        <fullName evidence="12">LETM1</fullName>
    </submittedName>
</protein>
<dbReference type="EMBL" id="VXIV02000180">
    <property type="protein sequence ID" value="KAF6040122.1"/>
    <property type="molecule type" value="Genomic_DNA"/>
</dbReference>
<name>A0A7J7KPN2_BUGNE</name>
<feature type="transmembrane region" description="Helical" evidence="10">
    <location>
        <begin position="235"/>
        <end position="258"/>
    </location>
</feature>
<evidence type="ECO:0000256" key="6">
    <source>
        <dbReference type="ARBA" id="ARBA00023136"/>
    </source>
</evidence>
<evidence type="ECO:0000256" key="9">
    <source>
        <dbReference type="SAM" id="MobiDB-lite"/>
    </source>
</evidence>
<feature type="compositionally biased region" description="Acidic residues" evidence="9">
    <location>
        <begin position="531"/>
        <end position="543"/>
    </location>
</feature>